<keyword evidence="7" id="KW-0547">Nucleotide-binding</keyword>
<keyword evidence="12" id="KW-0175">Coiled coil</keyword>
<dbReference type="Gene3D" id="3.30.460.90">
    <property type="match status" value="1"/>
</dbReference>
<dbReference type="EMBL" id="OU963902">
    <property type="protein sequence ID" value="CAH0407612.1"/>
    <property type="molecule type" value="Genomic_DNA"/>
</dbReference>
<evidence type="ECO:0008006" key="17">
    <source>
        <dbReference type="Google" id="ProtNLM"/>
    </source>
</evidence>
<name>A0ABN8BC88_CHISP</name>
<keyword evidence="9" id="KW-0460">Magnesium</keyword>
<evidence type="ECO:0000256" key="5">
    <source>
        <dbReference type="ARBA" id="ARBA00022695"/>
    </source>
</evidence>
<accession>A0ABN8BC88</accession>
<dbReference type="InterPro" id="IPR046903">
    <property type="entry name" value="Mab-21-like_nuc_Trfase"/>
</dbReference>
<dbReference type="Proteomes" id="UP001153292">
    <property type="component" value="Chromosome 9"/>
</dbReference>
<keyword evidence="4" id="KW-0808">Transferase</keyword>
<dbReference type="PANTHER" id="PTHR10656:SF42">
    <property type="entry name" value="CYCLIC GMP-AMP SYNTHASE-LIKE PROTEIN-RELATED"/>
    <property type="match status" value="1"/>
</dbReference>
<evidence type="ECO:0000256" key="7">
    <source>
        <dbReference type="ARBA" id="ARBA00022741"/>
    </source>
</evidence>
<evidence type="ECO:0000256" key="6">
    <source>
        <dbReference type="ARBA" id="ARBA00022723"/>
    </source>
</evidence>
<dbReference type="InterPro" id="IPR024810">
    <property type="entry name" value="MAB21L/cGLR"/>
</dbReference>
<keyword evidence="10" id="KW-0342">GTP-binding</keyword>
<dbReference type="Gene3D" id="1.10.1410.40">
    <property type="match status" value="1"/>
</dbReference>
<keyword evidence="8" id="KW-0067">ATP-binding</keyword>
<keyword evidence="16" id="KW-1185">Reference proteome</keyword>
<dbReference type="SMART" id="SM01265">
    <property type="entry name" value="Mab-21"/>
    <property type="match status" value="1"/>
</dbReference>
<reference evidence="15" key="1">
    <citation type="submission" date="2021-12" db="EMBL/GenBank/DDBJ databases">
        <authorList>
            <person name="King R."/>
        </authorList>
    </citation>
    <scope>NUCLEOTIDE SEQUENCE</scope>
</reference>
<feature type="domain" description="Mab-21-like HhH/H2TH-like" evidence="14">
    <location>
        <begin position="270"/>
        <end position="358"/>
    </location>
</feature>
<dbReference type="PANTHER" id="PTHR10656">
    <property type="entry name" value="CELL FATE DETERMINING PROTEIN MAB21-RELATED"/>
    <property type="match status" value="1"/>
</dbReference>
<comment type="cofactor">
    <cofactor evidence="1">
        <name>Mn(2+)</name>
        <dbReference type="ChEBI" id="CHEBI:29035"/>
    </cofactor>
</comment>
<comment type="cofactor">
    <cofactor evidence="2">
        <name>Mg(2+)</name>
        <dbReference type="ChEBI" id="CHEBI:18420"/>
    </cofactor>
</comment>
<organism evidence="15 16">
    <name type="scientific">Chilo suppressalis</name>
    <name type="common">Asiatic rice borer moth</name>
    <dbReference type="NCBI Taxonomy" id="168631"/>
    <lineage>
        <taxon>Eukaryota</taxon>
        <taxon>Metazoa</taxon>
        <taxon>Ecdysozoa</taxon>
        <taxon>Arthropoda</taxon>
        <taxon>Hexapoda</taxon>
        <taxon>Insecta</taxon>
        <taxon>Pterygota</taxon>
        <taxon>Neoptera</taxon>
        <taxon>Endopterygota</taxon>
        <taxon>Lepidoptera</taxon>
        <taxon>Glossata</taxon>
        <taxon>Ditrysia</taxon>
        <taxon>Pyraloidea</taxon>
        <taxon>Crambidae</taxon>
        <taxon>Crambinae</taxon>
        <taxon>Chilo</taxon>
    </lineage>
</organism>
<evidence type="ECO:0000256" key="3">
    <source>
        <dbReference type="ARBA" id="ARBA00008307"/>
    </source>
</evidence>
<keyword evidence="6" id="KW-0479">Metal-binding</keyword>
<feature type="domain" description="Mab-21-like nucleotidyltransferase" evidence="13">
    <location>
        <begin position="67"/>
        <end position="266"/>
    </location>
</feature>
<evidence type="ECO:0000256" key="1">
    <source>
        <dbReference type="ARBA" id="ARBA00001936"/>
    </source>
</evidence>
<evidence type="ECO:0000256" key="4">
    <source>
        <dbReference type="ARBA" id="ARBA00022679"/>
    </source>
</evidence>
<evidence type="ECO:0000313" key="15">
    <source>
        <dbReference type="EMBL" id="CAH0407612.1"/>
    </source>
</evidence>
<evidence type="ECO:0000313" key="16">
    <source>
        <dbReference type="Proteomes" id="UP001153292"/>
    </source>
</evidence>
<evidence type="ECO:0000256" key="10">
    <source>
        <dbReference type="ARBA" id="ARBA00023134"/>
    </source>
</evidence>
<evidence type="ECO:0000256" key="8">
    <source>
        <dbReference type="ARBA" id="ARBA00022840"/>
    </source>
</evidence>
<dbReference type="Pfam" id="PF03281">
    <property type="entry name" value="Mab-21"/>
    <property type="match status" value="1"/>
</dbReference>
<sequence>MSVKKKNLDLYLAEIFKEYIAIKDENYKKSQEIFNAVFEEVKLKMGEKCNYFKKYSSQIIIAGSVDDGIKVSKLDEFDMDIVIRLPINSADESERGIIMEYDQPGFVKMKIIDCFDNLDKQPEWEKCHVVTKEWRDSDKYFLQNKFRSWLHGIVQKTLKDMDRKVIVHGVSYVLTYKESGPAYTLNIKNCSGPEKFLLDVDLVPVIKFTHPRWPSGYRNINPSSDNNQVKEWYVVPKPNKYMQDDVQKNRCWRLSFQVFEKNMMRNRQNLKTTIRLMKKLRDNLDMRAIASYYIKTLFLWKISQNDETYWRTKPSTLFHTMLKEFYDAIEKKNIPYFWHEDNNLIEGLKPSLQKIYLEKLAGVLKSIESNDVDALVTAFLTQAELKKYKESEFYKNQKAKDVADAAKLSTNVITKQVSVPNEDKTKLINSLISKVDKLTSAVADLQDRVKRLEMSVNLVKENRTIDDSLLKSFSSQDSGVSLDSLVN</sequence>
<comment type="similarity">
    <text evidence="3">Belongs to the mab-21 family.</text>
</comment>
<proteinExistence type="inferred from homology"/>
<dbReference type="InterPro" id="IPR046906">
    <property type="entry name" value="Mab-21_HhH/H2TH-like"/>
</dbReference>
<keyword evidence="11" id="KW-0464">Manganese</keyword>
<evidence type="ECO:0000256" key="2">
    <source>
        <dbReference type="ARBA" id="ARBA00001946"/>
    </source>
</evidence>
<evidence type="ECO:0000256" key="12">
    <source>
        <dbReference type="SAM" id="Coils"/>
    </source>
</evidence>
<evidence type="ECO:0000259" key="13">
    <source>
        <dbReference type="Pfam" id="PF03281"/>
    </source>
</evidence>
<evidence type="ECO:0000256" key="9">
    <source>
        <dbReference type="ARBA" id="ARBA00022842"/>
    </source>
</evidence>
<gene>
    <name evidence="15" type="ORF">CHILSU_LOCUS11012</name>
</gene>
<evidence type="ECO:0000259" key="14">
    <source>
        <dbReference type="Pfam" id="PF20266"/>
    </source>
</evidence>
<feature type="coiled-coil region" evidence="12">
    <location>
        <begin position="428"/>
        <end position="462"/>
    </location>
</feature>
<dbReference type="Pfam" id="PF20266">
    <property type="entry name" value="Mab-21_C"/>
    <property type="match status" value="1"/>
</dbReference>
<protein>
    <recommendedName>
        <fullName evidence="17">Mab-21-like nucleotidyltransferase domain-containing protein</fullName>
    </recommendedName>
</protein>
<evidence type="ECO:0000256" key="11">
    <source>
        <dbReference type="ARBA" id="ARBA00023211"/>
    </source>
</evidence>
<keyword evidence="5" id="KW-0548">Nucleotidyltransferase</keyword>